<dbReference type="PROSITE" id="PS50977">
    <property type="entry name" value="HTH_TETR_2"/>
    <property type="match status" value="1"/>
</dbReference>
<dbReference type="PATRIC" id="fig|298794.3.peg.3075"/>
<dbReference type="OrthoDB" id="9805134at2"/>
<accession>A0A0J6UXY1</accession>
<evidence type="ECO:0000256" key="2">
    <source>
        <dbReference type="PROSITE-ProRule" id="PRU00335"/>
    </source>
</evidence>
<evidence type="ECO:0000313" key="4">
    <source>
        <dbReference type="EMBL" id="KMO31216.1"/>
    </source>
</evidence>
<dbReference type="Proteomes" id="UP000035955">
    <property type="component" value="Unassembled WGS sequence"/>
</dbReference>
<dbReference type="PROSITE" id="PS01081">
    <property type="entry name" value="HTH_TETR_1"/>
    <property type="match status" value="1"/>
</dbReference>
<dbReference type="EMBL" id="LABY01000204">
    <property type="protein sequence ID" value="KMO31216.1"/>
    <property type="molecule type" value="Genomic_DNA"/>
</dbReference>
<dbReference type="SUPFAM" id="SSF48498">
    <property type="entry name" value="Tetracyclin repressor-like, C-terminal domain"/>
    <property type="match status" value="1"/>
</dbReference>
<gene>
    <name evidence="4" type="ORF">VQ02_26490</name>
</gene>
<evidence type="ECO:0000259" key="3">
    <source>
        <dbReference type="PROSITE" id="PS50977"/>
    </source>
</evidence>
<name>A0A0J6UXY1_9HYPH</name>
<dbReference type="GO" id="GO:0003700">
    <property type="term" value="F:DNA-binding transcription factor activity"/>
    <property type="evidence" value="ECO:0007669"/>
    <property type="project" value="TreeGrafter"/>
</dbReference>
<sequence>MATETGYRRKKQPELVRRTLLDCAAKLALEQGLAAVTVQGVCEAAGVTKGALFHHFASKQVLVEGVVSDLIEQLDADIEAAMARDAHPHGRFTRAYIDVTLHDPMMTEGGQWAALHISILAEPRLRRLVSDWFAERLHRHHATDGGPDLELVRLAADGAWLAYLVREKPSDPVPILGKLRERLVAMTLAGRATTSNDGNP</sequence>
<proteinExistence type="predicted"/>
<dbReference type="Pfam" id="PF17937">
    <property type="entry name" value="TetR_C_28"/>
    <property type="match status" value="1"/>
</dbReference>
<feature type="domain" description="HTH tetR-type" evidence="3">
    <location>
        <begin position="14"/>
        <end position="74"/>
    </location>
</feature>
<dbReference type="SUPFAM" id="SSF46689">
    <property type="entry name" value="Homeodomain-like"/>
    <property type="match status" value="1"/>
</dbReference>
<evidence type="ECO:0000256" key="1">
    <source>
        <dbReference type="ARBA" id="ARBA00023125"/>
    </source>
</evidence>
<dbReference type="InterPro" id="IPR041479">
    <property type="entry name" value="TetR_CgmR_C"/>
</dbReference>
<dbReference type="InterPro" id="IPR009057">
    <property type="entry name" value="Homeodomain-like_sf"/>
</dbReference>
<keyword evidence="1 2" id="KW-0238">DNA-binding</keyword>
<dbReference type="InterPro" id="IPR036271">
    <property type="entry name" value="Tet_transcr_reg_TetR-rel_C_sf"/>
</dbReference>
<feature type="DNA-binding region" description="H-T-H motif" evidence="2">
    <location>
        <begin position="37"/>
        <end position="56"/>
    </location>
</feature>
<dbReference type="InterPro" id="IPR001647">
    <property type="entry name" value="HTH_TetR"/>
</dbReference>
<dbReference type="AlphaFoldDB" id="A0A0J6UXY1"/>
<dbReference type="Pfam" id="PF00440">
    <property type="entry name" value="TetR_N"/>
    <property type="match status" value="1"/>
</dbReference>
<dbReference type="RefSeq" id="WP_048447228.1">
    <property type="nucleotide sequence ID" value="NZ_LABY01000204.1"/>
</dbReference>
<dbReference type="PRINTS" id="PR00455">
    <property type="entry name" value="HTHTETR"/>
</dbReference>
<dbReference type="PANTHER" id="PTHR30055">
    <property type="entry name" value="HTH-TYPE TRANSCRIPTIONAL REGULATOR RUTR"/>
    <property type="match status" value="1"/>
</dbReference>
<dbReference type="InterPro" id="IPR050109">
    <property type="entry name" value="HTH-type_TetR-like_transc_reg"/>
</dbReference>
<dbReference type="PANTHER" id="PTHR30055:SF148">
    <property type="entry name" value="TETR-FAMILY TRANSCRIPTIONAL REGULATOR"/>
    <property type="match status" value="1"/>
</dbReference>
<dbReference type="InterPro" id="IPR023772">
    <property type="entry name" value="DNA-bd_HTH_TetR-type_CS"/>
</dbReference>
<keyword evidence="5" id="KW-1185">Reference proteome</keyword>
<reference evidence="4 5" key="1">
    <citation type="submission" date="2015-03" db="EMBL/GenBank/DDBJ databases">
        <title>Genome sequencing of Methylobacterium variabile DSM 16961.</title>
        <authorList>
            <person name="Chaudhry V."/>
            <person name="Patil P.B."/>
        </authorList>
    </citation>
    <scope>NUCLEOTIDE SEQUENCE [LARGE SCALE GENOMIC DNA]</scope>
    <source>
        <strain evidence="4 5">DSM 16961</strain>
    </source>
</reference>
<dbReference type="Gene3D" id="1.10.357.10">
    <property type="entry name" value="Tetracycline Repressor, domain 2"/>
    <property type="match status" value="1"/>
</dbReference>
<dbReference type="GO" id="GO:0000976">
    <property type="term" value="F:transcription cis-regulatory region binding"/>
    <property type="evidence" value="ECO:0007669"/>
    <property type="project" value="TreeGrafter"/>
</dbReference>
<comment type="caution">
    <text evidence="4">The sequence shown here is derived from an EMBL/GenBank/DDBJ whole genome shotgun (WGS) entry which is preliminary data.</text>
</comment>
<organism evidence="4 5">
    <name type="scientific">Methylobacterium variabile</name>
    <dbReference type="NCBI Taxonomy" id="298794"/>
    <lineage>
        <taxon>Bacteria</taxon>
        <taxon>Pseudomonadati</taxon>
        <taxon>Pseudomonadota</taxon>
        <taxon>Alphaproteobacteria</taxon>
        <taxon>Hyphomicrobiales</taxon>
        <taxon>Methylobacteriaceae</taxon>
        <taxon>Methylobacterium</taxon>
    </lineage>
</organism>
<evidence type="ECO:0000313" key="5">
    <source>
        <dbReference type="Proteomes" id="UP000035955"/>
    </source>
</evidence>
<protein>
    <submittedName>
        <fullName evidence="4">TetR family transcriptional regulator</fullName>
    </submittedName>
</protein>